<sequence>MLAYSLRSREFARRVFRAAGHAPLVFVSLDELADFGPDASTLEMLLIGEAPVADSLGRPVLQSVRELVGPELPLLLVQFDRDAGPVPPTANLVVAAPRDFSDLCAAVLSLLSAVGADNAPLKMTWGDYTFEPARRVVAFDGRQTGLDPVAFDIALELFFRAGQLVPKRTLTLMLPPDEKGPARRRIDNIGTVIKELRSALRLRGQHGWHLETRPRLGYRLVQTGRSGKPAGVGVAVDGPSAQVFSPAC</sequence>
<dbReference type="InterPro" id="IPR036388">
    <property type="entry name" value="WH-like_DNA-bd_sf"/>
</dbReference>
<organism evidence="1 2">
    <name type="scientific">Variovorax ureilyticus</name>
    <dbReference type="NCBI Taxonomy" id="1836198"/>
    <lineage>
        <taxon>Bacteria</taxon>
        <taxon>Pseudomonadati</taxon>
        <taxon>Pseudomonadota</taxon>
        <taxon>Betaproteobacteria</taxon>
        <taxon>Burkholderiales</taxon>
        <taxon>Comamonadaceae</taxon>
        <taxon>Variovorax</taxon>
    </lineage>
</organism>
<evidence type="ECO:0008006" key="3">
    <source>
        <dbReference type="Google" id="ProtNLM"/>
    </source>
</evidence>
<keyword evidence="2" id="KW-1185">Reference proteome</keyword>
<name>A0ABU8VE13_9BURK</name>
<dbReference type="EMBL" id="JBBKZU010000005">
    <property type="protein sequence ID" value="MEJ8811897.1"/>
    <property type="molecule type" value="Genomic_DNA"/>
</dbReference>
<dbReference type="RefSeq" id="WP_340357176.1">
    <property type="nucleotide sequence ID" value="NZ_JBBKZU010000005.1"/>
</dbReference>
<accession>A0ABU8VE13</accession>
<evidence type="ECO:0000313" key="2">
    <source>
        <dbReference type="Proteomes" id="UP001365846"/>
    </source>
</evidence>
<dbReference type="Gene3D" id="1.10.10.10">
    <property type="entry name" value="Winged helix-like DNA-binding domain superfamily/Winged helix DNA-binding domain"/>
    <property type="match status" value="1"/>
</dbReference>
<dbReference type="InterPro" id="IPR016032">
    <property type="entry name" value="Sig_transdc_resp-reg_C-effctor"/>
</dbReference>
<proteinExistence type="predicted"/>
<gene>
    <name evidence="1" type="ORF">WKW77_12530</name>
</gene>
<dbReference type="Proteomes" id="UP001365846">
    <property type="component" value="Unassembled WGS sequence"/>
</dbReference>
<reference evidence="1 2" key="1">
    <citation type="submission" date="2024-03" db="EMBL/GenBank/DDBJ databases">
        <title>Novel species of the genus Variovorax.</title>
        <authorList>
            <person name="Liu Q."/>
            <person name="Xin Y.-H."/>
        </authorList>
    </citation>
    <scope>NUCLEOTIDE SEQUENCE [LARGE SCALE GENOMIC DNA]</scope>
    <source>
        <strain evidence="1 2">KACC 18899</strain>
    </source>
</reference>
<dbReference type="SUPFAM" id="SSF46894">
    <property type="entry name" value="C-terminal effector domain of the bipartite response regulators"/>
    <property type="match status" value="1"/>
</dbReference>
<evidence type="ECO:0000313" key="1">
    <source>
        <dbReference type="EMBL" id="MEJ8811897.1"/>
    </source>
</evidence>
<comment type="caution">
    <text evidence="1">The sequence shown here is derived from an EMBL/GenBank/DDBJ whole genome shotgun (WGS) entry which is preliminary data.</text>
</comment>
<protein>
    <recommendedName>
        <fullName evidence="3">OmpR/PhoB-type domain-containing protein</fullName>
    </recommendedName>
</protein>